<feature type="transmembrane region" description="Helical" evidence="7">
    <location>
        <begin position="400"/>
        <end position="424"/>
    </location>
</feature>
<dbReference type="SUPFAM" id="SSF103473">
    <property type="entry name" value="MFS general substrate transporter"/>
    <property type="match status" value="1"/>
</dbReference>
<dbReference type="PANTHER" id="PTHR42718:SF46">
    <property type="entry name" value="BLR6921 PROTEIN"/>
    <property type="match status" value="1"/>
</dbReference>
<keyword evidence="2" id="KW-0813">Transport</keyword>
<dbReference type="EMBL" id="JAJQKU010000004">
    <property type="protein sequence ID" value="MCD9097843.1"/>
    <property type="molecule type" value="Genomic_DNA"/>
</dbReference>
<protein>
    <submittedName>
        <fullName evidence="9">Multidrug transporter subunit MdtD</fullName>
    </submittedName>
</protein>
<evidence type="ECO:0000256" key="4">
    <source>
        <dbReference type="ARBA" id="ARBA00022692"/>
    </source>
</evidence>
<feature type="transmembrane region" description="Helical" evidence="7">
    <location>
        <begin position="20"/>
        <end position="40"/>
    </location>
</feature>
<evidence type="ECO:0000256" key="5">
    <source>
        <dbReference type="ARBA" id="ARBA00022989"/>
    </source>
</evidence>
<reference evidence="9" key="2">
    <citation type="journal article" date="2022" name="Syst. Appl. Microbiol.">
        <title>Physiological and genomic characterisation of Luteimonas fraxinea sp. nov., a bacterial species associated with trees tolerant to ash dieback.</title>
        <authorList>
            <person name="Ulrich K."/>
            <person name="Becker R."/>
            <person name="Behrendt U."/>
            <person name="Kube M."/>
            <person name="Schneck V."/>
            <person name="Ulrich A."/>
        </authorList>
    </citation>
    <scope>NUCLEOTIDE SEQUENCE</scope>
    <source>
        <strain evidence="9">A1P009</strain>
    </source>
</reference>
<feature type="transmembrane region" description="Helical" evidence="7">
    <location>
        <begin position="336"/>
        <end position="354"/>
    </location>
</feature>
<evidence type="ECO:0000259" key="8">
    <source>
        <dbReference type="PROSITE" id="PS50850"/>
    </source>
</evidence>
<feature type="domain" description="Major facilitator superfamily (MFS) profile" evidence="8">
    <location>
        <begin position="18"/>
        <end position="463"/>
    </location>
</feature>
<dbReference type="InterPro" id="IPR011701">
    <property type="entry name" value="MFS"/>
</dbReference>
<dbReference type="InterPro" id="IPR020846">
    <property type="entry name" value="MFS_dom"/>
</dbReference>
<feature type="transmembrane region" description="Helical" evidence="7">
    <location>
        <begin position="360"/>
        <end position="379"/>
    </location>
</feature>
<keyword evidence="10" id="KW-1185">Reference proteome</keyword>
<feature type="transmembrane region" description="Helical" evidence="7">
    <location>
        <begin position="84"/>
        <end position="103"/>
    </location>
</feature>
<evidence type="ECO:0000256" key="3">
    <source>
        <dbReference type="ARBA" id="ARBA00022475"/>
    </source>
</evidence>
<feature type="transmembrane region" description="Helical" evidence="7">
    <location>
        <begin position="231"/>
        <end position="250"/>
    </location>
</feature>
<evidence type="ECO:0000256" key="7">
    <source>
        <dbReference type="SAM" id="Phobius"/>
    </source>
</evidence>
<evidence type="ECO:0000256" key="1">
    <source>
        <dbReference type="ARBA" id="ARBA00004651"/>
    </source>
</evidence>
<dbReference type="PANTHER" id="PTHR42718">
    <property type="entry name" value="MAJOR FACILITATOR SUPERFAMILY MULTIDRUG TRANSPORTER MFSC"/>
    <property type="match status" value="1"/>
</dbReference>
<name>A0ABS8UEF0_9GAMM</name>
<evidence type="ECO:0000256" key="2">
    <source>
        <dbReference type="ARBA" id="ARBA00022448"/>
    </source>
</evidence>
<organism evidence="9 10">
    <name type="scientific">Luteimonas fraxinea</name>
    <dbReference type="NCBI Taxonomy" id="2901869"/>
    <lineage>
        <taxon>Bacteria</taxon>
        <taxon>Pseudomonadati</taxon>
        <taxon>Pseudomonadota</taxon>
        <taxon>Gammaproteobacteria</taxon>
        <taxon>Lysobacterales</taxon>
        <taxon>Lysobacteraceae</taxon>
        <taxon>Luteimonas</taxon>
    </lineage>
</organism>
<proteinExistence type="predicted"/>
<evidence type="ECO:0000313" key="9">
    <source>
        <dbReference type="EMBL" id="MCD9097843.1"/>
    </source>
</evidence>
<feature type="transmembrane region" description="Helical" evidence="7">
    <location>
        <begin position="204"/>
        <end position="225"/>
    </location>
</feature>
<dbReference type="Pfam" id="PF07690">
    <property type="entry name" value="MFS_1"/>
    <property type="match status" value="1"/>
</dbReference>
<dbReference type="InterPro" id="IPR036259">
    <property type="entry name" value="MFS_trans_sf"/>
</dbReference>
<feature type="transmembrane region" description="Helical" evidence="7">
    <location>
        <begin position="137"/>
        <end position="157"/>
    </location>
</feature>
<feature type="transmembrane region" description="Helical" evidence="7">
    <location>
        <begin position="436"/>
        <end position="458"/>
    </location>
</feature>
<accession>A0ABS8UEF0</accession>
<dbReference type="CDD" id="cd17503">
    <property type="entry name" value="MFS_LmrB_MDR_like"/>
    <property type="match status" value="1"/>
</dbReference>
<feature type="transmembrane region" description="Helical" evidence="7">
    <location>
        <begin position="169"/>
        <end position="192"/>
    </location>
</feature>
<dbReference type="Gene3D" id="1.20.1250.20">
    <property type="entry name" value="MFS general substrate transporter like domains"/>
    <property type="match status" value="1"/>
</dbReference>
<reference evidence="9" key="1">
    <citation type="submission" date="2021-12" db="EMBL/GenBank/DDBJ databases">
        <authorList>
            <person name="Ulrich A."/>
        </authorList>
    </citation>
    <scope>NUCLEOTIDE SEQUENCE</scope>
    <source>
        <strain evidence="9">A1P009</strain>
    </source>
</reference>
<sequence length="475" mass="49868">MSATRASDAELLRPFKPMLWLVAAAVFMQMLDTTIVNTALPSMAVDLGQSPLRMQSVVVAYALTVAMLIPASGWLADRFGTRRLFVAAIVLFSAGSLACALSQNLDALVASRVLQGVGGAMMMPVGRLAVLRAVPRTAFLAAMSFVTVPGLIGPLIGPALGGWLADVASWHWIFLINLPLGVLGAIAALKWMPDLRAPVSRFDLPGYAMLAFGMIAISLSVEALSGNAARHAALVVLLVTGLAALVAYWLHAARSVAPLFPLTLFRTRTFSVGLLGNLFARLGSSGMPYMIPLLLQVALGYPPTHAGLMMIPVALAGMFSKRIVVPLVQRFGYRNVLVVNTVLTGLTMASFALVDVGQPTWVHIVQFAIFGAVNSLQFTAMNTLALRGLGGLEASAGNSLLSMVMMLAMSLGVATAGGLLGAFSGEPVGDAPVLAAFRWTFVCIGALTLASAAIFAQLGRTHRIPGRVVETSDQA</sequence>
<dbReference type="Proteomes" id="UP001430360">
    <property type="component" value="Unassembled WGS sequence"/>
</dbReference>
<dbReference type="PRINTS" id="PR01036">
    <property type="entry name" value="TCRTETB"/>
</dbReference>
<dbReference type="NCBIfam" id="TIGR00711">
    <property type="entry name" value="efflux_EmrB"/>
    <property type="match status" value="1"/>
</dbReference>
<comment type="subcellular location">
    <subcellularLocation>
        <location evidence="1">Cell membrane</location>
        <topology evidence="1">Multi-pass membrane protein</topology>
    </subcellularLocation>
</comment>
<dbReference type="Gene3D" id="1.20.1720.10">
    <property type="entry name" value="Multidrug resistance protein D"/>
    <property type="match status" value="1"/>
</dbReference>
<dbReference type="InterPro" id="IPR004638">
    <property type="entry name" value="EmrB-like"/>
</dbReference>
<evidence type="ECO:0000313" key="10">
    <source>
        <dbReference type="Proteomes" id="UP001430360"/>
    </source>
</evidence>
<dbReference type="RefSeq" id="WP_232136980.1">
    <property type="nucleotide sequence ID" value="NZ_CP089507.1"/>
</dbReference>
<dbReference type="NCBIfam" id="NF007799">
    <property type="entry name" value="PRK10504.1"/>
    <property type="match status" value="1"/>
</dbReference>
<feature type="transmembrane region" description="Helical" evidence="7">
    <location>
        <begin position="303"/>
        <end position="324"/>
    </location>
</feature>
<gene>
    <name evidence="9" type="primary">mdtD</name>
    <name evidence="9" type="ORF">LTT95_12940</name>
</gene>
<feature type="transmembrane region" description="Helical" evidence="7">
    <location>
        <begin position="52"/>
        <end position="72"/>
    </location>
</feature>
<comment type="caution">
    <text evidence="9">The sequence shown here is derived from an EMBL/GenBank/DDBJ whole genome shotgun (WGS) entry which is preliminary data.</text>
</comment>
<keyword evidence="5 7" id="KW-1133">Transmembrane helix</keyword>
<dbReference type="PROSITE" id="PS50850">
    <property type="entry name" value="MFS"/>
    <property type="match status" value="1"/>
</dbReference>
<keyword evidence="6 7" id="KW-0472">Membrane</keyword>
<keyword evidence="4 7" id="KW-0812">Transmembrane</keyword>
<evidence type="ECO:0000256" key="6">
    <source>
        <dbReference type="ARBA" id="ARBA00023136"/>
    </source>
</evidence>
<keyword evidence="3" id="KW-1003">Cell membrane</keyword>